<dbReference type="PANTHER" id="PTHR30258:SF1">
    <property type="entry name" value="PROTEIN TRANSPORT PROTEIN HOFB HOMOLOG"/>
    <property type="match status" value="1"/>
</dbReference>
<dbReference type="FunFam" id="3.40.50.300:FF:000398">
    <property type="entry name" value="Type IV pilus assembly ATPase PilB"/>
    <property type="match status" value="1"/>
</dbReference>
<accession>A0A0S2KFM0</accession>
<dbReference type="GO" id="GO:0005524">
    <property type="term" value="F:ATP binding"/>
    <property type="evidence" value="ECO:0007669"/>
    <property type="project" value="UniProtKB-KW"/>
</dbReference>
<gene>
    <name evidence="5" type="ORF">PS2015_2280</name>
</gene>
<keyword evidence="6" id="KW-1185">Reference proteome</keyword>
<dbReference type="PROSITE" id="PS00662">
    <property type="entry name" value="T2SP_E"/>
    <property type="match status" value="1"/>
</dbReference>
<reference evidence="5 6" key="1">
    <citation type="submission" date="2015-11" db="EMBL/GenBank/DDBJ databases">
        <authorList>
            <person name="Zhang Y."/>
            <person name="Guo Z."/>
        </authorList>
    </citation>
    <scope>NUCLEOTIDE SEQUENCE [LARGE SCALE GENOMIC DNA]</scope>
    <source>
        <strain evidence="5 6">KCTC 32221</strain>
    </source>
</reference>
<dbReference type="SUPFAM" id="SSF160246">
    <property type="entry name" value="EspE N-terminal domain-like"/>
    <property type="match status" value="1"/>
</dbReference>
<dbReference type="InterPro" id="IPR001482">
    <property type="entry name" value="T2SS/T4SS_dom"/>
</dbReference>
<evidence type="ECO:0000313" key="6">
    <source>
        <dbReference type="Proteomes" id="UP000065641"/>
    </source>
</evidence>
<dbReference type="InterPro" id="IPR037257">
    <property type="entry name" value="T2SS_E_N_sf"/>
</dbReference>
<evidence type="ECO:0000256" key="2">
    <source>
        <dbReference type="ARBA" id="ARBA00022741"/>
    </source>
</evidence>
<evidence type="ECO:0000313" key="5">
    <source>
        <dbReference type="EMBL" id="ALO46915.1"/>
    </source>
</evidence>
<dbReference type="STRING" id="1249552.PS2015_2280"/>
<comment type="similarity">
    <text evidence="1">Belongs to the GSP E family.</text>
</comment>
<dbReference type="PATRIC" id="fig|1249552.3.peg.2293"/>
<dbReference type="OrthoDB" id="9776961at2"/>
<dbReference type="CDD" id="cd01129">
    <property type="entry name" value="PulE-GspE-like"/>
    <property type="match status" value="1"/>
</dbReference>
<sequence>MFDLELKNSLVQAGLLNADLANQYLRDAQQQDISFTGLLANKKVICEKQLAQTIASLFALPWIDAFCFDFDLPGTLDLDLEHLNRRQILPAFKWQGKLLVLFADPARLAEIDALQSRLKQPVTAVVTGHQCLKKAFRDLLTSKHQTIVDATAQEVPVETNEHQEPAVHFVERALNNAIKCGASDIHFEPGDRSFRVRIRRDGILYESATAPSSLHRKIISRLKIMAELDITERRRPQDGRLSFSSTAGNSTDMRISTLPTLWGEKIVLRIVGNGPQRIHPDALGFDTQQHKLFMQALGRSQGMILVTGPTGSGKSITLFSALAYLNDVGKNIFTVEDPVESIVPGLNQVSVIRKSGLDFSCALRAFLRQDPDIIMVGEVRDSETAEIAVKAAQTGHLLLTTLHTNSAAEAITRLQNMGIATYNTAGAVILIIAQRLCRRLCAHCKSSTQLPDQALRQAGMSDSMIKKAVLFDPVGCAHCHQGYQGRLALFEMIPVDQTISHLITSQADAARIRAAADQAGHQRLRQNGLAQVAAGQTTLAEIDRVC</sequence>
<evidence type="ECO:0000259" key="4">
    <source>
        <dbReference type="PROSITE" id="PS00662"/>
    </source>
</evidence>
<dbReference type="GO" id="GO:0016887">
    <property type="term" value="F:ATP hydrolysis activity"/>
    <property type="evidence" value="ECO:0007669"/>
    <property type="project" value="TreeGrafter"/>
</dbReference>
<dbReference type="RefSeq" id="WP_058022363.1">
    <property type="nucleotide sequence ID" value="NZ_CP013189.1"/>
</dbReference>
<feature type="domain" description="Bacterial type II secretion system protein E" evidence="4">
    <location>
        <begin position="367"/>
        <end position="381"/>
    </location>
</feature>
<dbReference type="PANTHER" id="PTHR30258">
    <property type="entry name" value="TYPE II SECRETION SYSTEM PROTEIN GSPE-RELATED"/>
    <property type="match status" value="1"/>
</dbReference>
<evidence type="ECO:0000256" key="1">
    <source>
        <dbReference type="ARBA" id="ARBA00006611"/>
    </source>
</evidence>
<dbReference type="KEGG" id="pspi:PS2015_2280"/>
<dbReference type="InterPro" id="IPR027417">
    <property type="entry name" value="P-loop_NTPase"/>
</dbReference>
<dbReference type="Gene3D" id="3.30.450.90">
    <property type="match status" value="1"/>
</dbReference>
<dbReference type="AlphaFoldDB" id="A0A0S2KFM0"/>
<dbReference type="Pfam" id="PF00437">
    <property type="entry name" value="T2SSE"/>
    <property type="match status" value="1"/>
</dbReference>
<dbReference type="EMBL" id="CP013189">
    <property type="protein sequence ID" value="ALO46915.1"/>
    <property type="molecule type" value="Genomic_DNA"/>
</dbReference>
<dbReference type="SUPFAM" id="SSF52540">
    <property type="entry name" value="P-loop containing nucleoside triphosphate hydrolases"/>
    <property type="match status" value="1"/>
</dbReference>
<organism evidence="5 6">
    <name type="scientific">Pseudohongiella spirulinae</name>
    <dbReference type="NCBI Taxonomy" id="1249552"/>
    <lineage>
        <taxon>Bacteria</taxon>
        <taxon>Pseudomonadati</taxon>
        <taxon>Pseudomonadota</taxon>
        <taxon>Gammaproteobacteria</taxon>
        <taxon>Pseudomonadales</taxon>
        <taxon>Pseudohongiellaceae</taxon>
        <taxon>Pseudohongiella</taxon>
    </lineage>
</organism>
<proteinExistence type="inferred from homology"/>
<protein>
    <submittedName>
        <fullName evidence="5">Type II secretory pathway, ATPase PulE/Tfp pilus assembly pathway, ATPase PilB</fullName>
    </submittedName>
</protein>
<dbReference type="Gene3D" id="3.40.50.300">
    <property type="entry name" value="P-loop containing nucleotide triphosphate hydrolases"/>
    <property type="match status" value="1"/>
</dbReference>
<evidence type="ECO:0000256" key="3">
    <source>
        <dbReference type="ARBA" id="ARBA00022840"/>
    </source>
</evidence>
<dbReference type="GO" id="GO:0005886">
    <property type="term" value="C:plasma membrane"/>
    <property type="evidence" value="ECO:0007669"/>
    <property type="project" value="TreeGrafter"/>
</dbReference>
<keyword evidence="3" id="KW-0067">ATP-binding</keyword>
<keyword evidence="2" id="KW-0547">Nucleotide-binding</keyword>
<dbReference type="Proteomes" id="UP000065641">
    <property type="component" value="Chromosome"/>
</dbReference>
<name>A0A0S2KFM0_9GAMM</name>